<evidence type="ECO:0000313" key="2">
    <source>
        <dbReference type="EMBL" id="MFC7459957.1"/>
    </source>
</evidence>
<sequence>MNALAGFKVLDLSHVIAGPTASHYLALEGAEVIKVEPPKRGDVLRHGRPGQTLDTGVSVGFAAINGGKRSLAIDLKRPESRPLVEALIAQCDVFIENYRPGAAARLGLGPEDVTRIRPDIVYASISGFGQQGEWAGRPAYDHVVQSAMGMSSLQGDATQDPMKVGFPVVDTATGMVAAQAITTALLRRLRTGQGARLDISMAQAALQLMWPEVAKVAHSGEDSPRVGNRGFTGSPGAATFACADGWLSTAANTLPQFRALCEVLGLAALPDDPVLIDQPATTASGFVAARDASELHNRLATAMRRLPLATLEAALSARGVPCAPVRTLSETLATVTTTARMTLPQRHTPYPRGTVCDFGAGYLADGTPGAALAPAPRHGQHTGEILAALGLSQDEIQRLHTLGVVNLG</sequence>
<dbReference type="Pfam" id="PF02515">
    <property type="entry name" value="CoA_transf_3"/>
    <property type="match status" value="1"/>
</dbReference>
<dbReference type="InterPro" id="IPR050483">
    <property type="entry name" value="CoA-transferase_III_domain"/>
</dbReference>
<name>A0ABW2S8W4_9BURK</name>
<dbReference type="EMBL" id="JBHTBZ010000013">
    <property type="protein sequence ID" value="MFC7459957.1"/>
    <property type="molecule type" value="Genomic_DNA"/>
</dbReference>
<evidence type="ECO:0000313" key="3">
    <source>
        <dbReference type="Proteomes" id="UP001596457"/>
    </source>
</evidence>
<dbReference type="GO" id="GO:0016740">
    <property type="term" value="F:transferase activity"/>
    <property type="evidence" value="ECO:0007669"/>
    <property type="project" value="UniProtKB-KW"/>
</dbReference>
<dbReference type="PANTHER" id="PTHR48207">
    <property type="entry name" value="SUCCINATE--HYDROXYMETHYLGLUTARATE COA-TRANSFERASE"/>
    <property type="match status" value="1"/>
</dbReference>
<dbReference type="PANTHER" id="PTHR48207:SF4">
    <property type="entry name" value="BLL6097 PROTEIN"/>
    <property type="match status" value="1"/>
</dbReference>
<dbReference type="InterPro" id="IPR044855">
    <property type="entry name" value="CoA-Trfase_III_dom3_sf"/>
</dbReference>
<dbReference type="Gene3D" id="3.40.50.10540">
    <property type="entry name" value="Crotonobetainyl-coa:carnitine coa-transferase, domain 1"/>
    <property type="match status" value="1"/>
</dbReference>
<organism evidence="2 3">
    <name type="scientific">Hydrogenophaga defluvii</name>
    <dbReference type="NCBI Taxonomy" id="249410"/>
    <lineage>
        <taxon>Bacteria</taxon>
        <taxon>Pseudomonadati</taxon>
        <taxon>Pseudomonadota</taxon>
        <taxon>Betaproteobacteria</taxon>
        <taxon>Burkholderiales</taxon>
        <taxon>Comamonadaceae</taxon>
        <taxon>Hydrogenophaga</taxon>
    </lineage>
</organism>
<dbReference type="InterPro" id="IPR023606">
    <property type="entry name" value="CoA-Trfase_III_dom_1_sf"/>
</dbReference>
<dbReference type="Gene3D" id="3.30.1540.10">
    <property type="entry name" value="formyl-coa transferase, domain 3"/>
    <property type="match status" value="1"/>
</dbReference>
<dbReference type="SUPFAM" id="SSF89796">
    <property type="entry name" value="CoA-transferase family III (CaiB/BaiF)"/>
    <property type="match status" value="1"/>
</dbReference>
<evidence type="ECO:0000256" key="1">
    <source>
        <dbReference type="ARBA" id="ARBA00022679"/>
    </source>
</evidence>
<comment type="caution">
    <text evidence="2">The sequence shown here is derived from an EMBL/GenBank/DDBJ whole genome shotgun (WGS) entry which is preliminary data.</text>
</comment>
<dbReference type="InterPro" id="IPR003673">
    <property type="entry name" value="CoA-Trfase_fam_III"/>
</dbReference>
<accession>A0ABW2S8W4</accession>
<keyword evidence="3" id="KW-1185">Reference proteome</keyword>
<protein>
    <submittedName>
        <fullName evidence="2">CaiB/BaiF CoA transferase family protein</fullName>
    </submittedName>
</protein>
<reference evidence="3" key="1">
    <citation type="journal article" date="2019" name="Int. J. Syst. Evol. Microbiol.">
        <title>The Global Catalogue of Microorganisms (GCM) 10K type strain sequencing project: providing services to taxonomists for standard genome sequencing and annotation.</title>
        <authorList>
            <consortium name="The Broad Institute Genomics Platform"/>
            <consortium name="The Broad Institute Genome Sequencing Center for Infectious Disease"/>
            <person name="Wu L."/>
            <person name="Ma J."/>
        </authorList>
    </citation>
    <scope>NUCLEOTIDE SEQUENCE [LARGE SCALE GENOMIC DNA]</scope>
    <source>
        <strain evidence="3">CCUG 53903</strain>
    </source>
</reference>
<gene>
    <name evidence="2" type="ORF">ACFQU0_05895</name>
</gene>
<dbReference type="Proteomes" id="UP001596457">
    <property type="component" value="Unassembled WGS sequence"/>
</dbReference>
<proteinExistence type="predicted"/>
<keyword evidence="1 2" id="KW-0808">Transferase</keyword>